<dbReference type="GO" id="GO:0003993">
    <property type="term" value="F:acid phosphatase activity"/>
    <property type="evidence" value="ECO:0007669"/>
    <property type="project" value="InterPro"/>
</dbReference>
<dbReference type="CDD" id="cd00063">
    <property type="entry name" value="FN3"/>
    <property type="match status" value="4"/>
</dbReference>
<feature type="compositionally biased region" description="Low complexity" evidence="2">
    <location>
        <begin position="304"/>
        <end position="314"/>
    </location>
</feature>
<dbReference type="InterPro" id="IPR044016">
    <property type="entry name" value="Big_13"/>
</dbReference>
<comment type="caution">
    <text evidence="6">The sequence shown here is derived from an EMBL/GenBank/DDBJ whole genome shotgun (WGS) entry which is preliminary data.</text>
</comment>
<dbReference type="Pfam" id="PF16656">
    <property type="entry name" value="Pur_ac_phosph_N"/>
    <property type="match status" value="1"/>
</dbReference>
<dbReference type="Pfam" id="PF16403">
    <property type="entry name" value="Bact_surface_Ig-like"/>
    <property type="match status" value="1"/>
</dbReference>
<feature type="region of interest" description="Disordered" evidence="2">
    <location>
        <begin position="493"/>
        <end position="525"/>
    </location>
</feature>
<keyword evidence="4" id="KW-0732">Signal</keyword>
<keyword evidence="3" id="KW-1133">Transmembrane helix</keyword>
<feature type="domain" description="Fibronectin type-III" evidence="5">
    <location>
        <begin position="133"/>
        <end position="224"/>
    </location>
</feature>
<dbReference type="STRING" id="1798664.A3C93_05130"/>
<dbReference type="SMART" id="SM00060">
    <property type="entry name" value="FN3"/>
    <property type="match status" value="8"/>
</dbReference>
<keyword evidence="3" id="KW-0812">Transmembrane</keyword>
<dbReference type="InterPro" id="IPR032179">
    <property type="entry name" value="Cry22Aa_Ig-like"/>
</dbReference>
<name>A0A1G2DCD3_9BACT</name>
<feature type="chain" id="PRO_5009582511" description="Fibronectin type-III domain-containing protein" evidence="4">
    <location>
        <begin position="32"/>
        <end position="1554"/>
    </location>
</feature>
<dbReference type="InterPro" id="IPR015914">
    <property type="entry name" value="PAPs_N"/>
</dbReference>
<feature type="domain" description="Fibronectin type-III" evidence="5">
    <location>
        <begin position="324"/>
        <end position="412"/>
    </location>
</feature>
<dbReference type="EMBL" id="MHLO01000035">
    <property type="protein sequence ID" value="OGZ11297.1"/>
    <property type="molecule type" value="Genomic_DNA"/>
</dbReference>
<feature type="region of interest" description="Disordered" evidence="2">
    <location>
        <begin position="302"/>
        <end position="329"/>
    </location>
</feature>
<reference evidence="6 7" key="1">
    <citation type="journal article" date="2016" name="Nat. Commun.">
        <title>Thousands of microbial genomes shed light on interconnected biogeochemical processes in an aquifer system.</title>
        <authorList>
            <person name="Anantharaman K."/>
            <person name="Brown C.T."/>
            <person name="Hug L.A."/>
            <person name="Sharon I."/>
            <person name="Castelle C.J."/>
            <person name="Probst A.J."/>
            <person name="Thomas B.C."/>
            <person name="Singh A."/>
            <person name="Wilkins M.J."/>
            <person name="Karaoz U."/>
            <person name="Brodie E.L."/>
            <person name="Williams K.H."/>
            <person name="Hubbard S.S."/>
            <person name="Banfield J.F."/>
        </authorList>
    </citation>
    <scope>NUCLEOTIDE SEQUENCE [LARGE SCALE GENOMIC DNA]</scope>
</reference>
<accession>A0A1G2DCD3</accession>
<dbReference type="PROSITE" id="PS50853">
    <property type="entry name" value="FN3"/>
    <property type="match status" value="6"/>
</dbReference>
<feature type="domain" description="Fibronectin type-III" evidence="5">
    <location>
        <begin position="420"/>
        <end position="508"/>
    </location>
</feature>
<feature type="domain" description="Fibronectin type-III" evidence="5">
    <location>
        <begin position="518"/>
        <end position="610"/>
    </location>
</feature>
<feature type="domain" description="Fibronectin type-III" evidence="5">
    <location>
        <begin position="229"/>
        <end position="317"/>
    </location>
</feature>
<dbReference type="Gene3D" id="2.60.40.10">
    <property type="entry name" value="Immunoglobulins"/>
    <property type="match status" value="9"/>
</dbReference>
<dbReference type="Gene3D" id="2.60.40.380">
    <property type="entry name" value="Purple acid phosphatase-like, N-terminal"/>
    <property type="match status" value="1"/>
</dbReference>
<dbReference type="Pfam" id="PF00041">
    <property type="entry name" value="fn3"/>
    <property type="match status" value="3"/>
</dbReference>
<feature type="compositionally biased region" description="Low complexity" evidence="2">
    <location>
        <begin position="493"/>
        <end position="506"/>
    </location>
</feature>
<dbReference type="InterPro" id="IPR013783">
    <property type="entry name" value="Ig-like_fold"/>
</dbReference>
<dbReference type="InterPro" id="IPR008963">
    <property type="entry name" value="Purple_acid_Pase-like_N"/>
</dbReference>
<sequence>MQNKKILMKKSIVAAVAVLFFVGLAVSVAYATSITGSPWTINITGSGAQINWTTDIASDSQVNYGLASDNLSGYSTSRCDGGGMVLTHCVNLTGLSPSTLYYYKVTSCAEGQGCGEASNTFTSTSGGGGGGGPPAAPTGFTNGTPTSTSIPLSWNASANATHYYLEREVANSQSWSGLPQQTGTSHTDTDLASATTYNYRIEACREGYGCSDYVYLMGVSTPAAPDTTAPSMPTGLYTSTVSSSQVNLYWTSSTDNVSVTGYKVYRNGTQITTVTSPYYNDTGLAAGMSYSYTVKAYDAAGNESPVSSSVNGNTSSGGEGDTTAPTTPIGLASSGITSSQIVLTWTASTDNVGVTGYKVYRNGTYLFTVTTTNLTETMLSAATTYSYYIKAVDAAGNVSEQSATVNATTLAGGGGGDTTAPTTPTGLGAASMSSSQINLSWTASTDNVGVAGYKIYRNGTYLLTVTSPNYSNTGLSPSTNYSYYVKAIDAAGNESTSSNTANSTTLSGGGGDTADTQSPTTPTGLVATKDVHNEVDLSWTASTDNVGVSMYHVLRSQSGVWSYIGQSTNTTYIDLTVTPSTSYYYAVKAYDAAGYYSATSTPLFLNTPAAPTGGTTYPPSPTMPTAYFVPNGSYGSSTNIMWTDVSNETSYKVYERVQGSGSGSWVLAKIRTSPDGLVDAIYAANTVSVQVRAYLFGTYEYKVSACNSYGCSDSPSVSVTMGGTTTTTTTTNEWTQIAPSYLRLGGTPSISGIPLAWNDNSTNEDKFNLERQISGGNFVGAFLVQLGANATSHTDTTAVSGVYYDYRVQACRSGGGCTDFAYLSGVGTSGMVSTTTTTGSVPTAPSSLRLIPPPSPPQIAFAWNDNSTNEDKWNIERSVAGMYYWTAITQITTANVVSYTDSTPVRGTYYDYRVQACRSGYGCSPSAYLYGVATPETAGTPTGIASTTTSGSASVSVIRGISFCDGSLGKTPFTLSVMPYGAAFFKVIMTLPNPVSTIVAPGTYSLPNGSYRWEAVAYTGYTLSGKTSENFVLDQYCSGTTSTTTTTTINPEIATTITEQPPTQTFKPYILLNGDAFVRVPYGGTYDEKGARGYLTPEGSAIAPKRLLGGLDTKVPGSYTITYQLLSPTTGIVVASLTRTVIVEPMPIVQTSSDTTLFTGTTIQPPPTAPSVDMITTVEQYEHYCDDPAHALECQSYANQKIVVSVTNATAPVVVGISQEAFDNVPVGEVFQEVSLPSTITDATQLNAVCAQSEYVNTCTKFLVDQGVLSKEEAASQVRQVFAQAEDVTKIFAERIGARAFEDTDNDTITNYDEVNIYKTDPNKADTNGDGVKDGEQLLLGQDPAAPKAPPAPLAPSAFPTSTAPVAPVIIVPEKKTAYEDPRFAGNVKKEIFTAGTVKAEPIAPPAGAPEDTAKSKITLGGKALPNSFVTIYIFSEPIVVTIKTDAAGAWTYTLDKELPDGTHEVYSAITDAGGRILAKSEPLPFVKTAAAVSLGSAILLPPENQEPGFFSGTSLYALIFIMVGVIGLGVSVMGFIASRRKEGGGGSPPAASA</sequence>
<gene>
    <name evidence="6" type="ORF">A3C93_05130</name>
</gene>
<evidence type="ECO:0000259" key="5">
    <source>
        <dbReference type="PROSITE" id="PS50853"/>
    </source>
</evidence>
<evidence type="ECO:0000256" key="3">
    <source>
        <dbReference type="SAM" id="Phobius"/>
    </source>
</evidence>
<dbReference type="GO" id="GO:0046872">
    <property type="term" value="F:metal ion binding"/>
    <property type="evidence" value="ECO:0007669"/>
    <property type="project" value="InterPro"/>
</dbReference>
<dbReference type="InterPro" id="IPR003961">
    <property type="entry name" value="FN3_dom"/>
</dbReference>
<evidence type="ECO:0000256" key="1">
    <source>
        <dbReference type="ARBA" id="ARBA00022737"/>
    </source>
</evidence>
<evidence type="ECO:0000256" key="4">
    <source>
        <dbReference type="SAM" id="SignalP"/>
    </source>
</evidence>
<dbReference type="PANTHER" id="PTHR13817:SF166">
    <property type="entry name" value="NEURONAL IGCAM-RELATED"/>
    <property type="match status" value="1"/>
</dbReference>
<evidence type="ECO:0000313" key="7">
    <source>
        <dbReference type="Proteomes" id="UP000178636"/>
    </source>
</evidence>
<evidence type="ECO:0000256" key="2">
    <source>
        <dbReference type="SAM" id="MobiDB-lite"/>
    </source>
</evidence>
<keyword evidence="1" id="KW-0677">Repeat</keyword>
<protein>
    <recommendedName>
        <fullName evidence="5">Fibronectin type-III domain-containing protein</fullName>
    </recommendedName>
</protein>
<dbReference type="InterPro" id="IPR036116">
    <property type="entry name" value="FN3_sf"/>
</dbReference>
<feature type="signal peptide" evidence="4">
    <location>
        <begin position="1"/>
        <end position="31"/>
    </location>
</feature>
<evidence type="ECO:0000313" key="6">
    <source>
        <dbReference type="EMBL" id="OGZ11297.1"/>
    </source>
</evidence>
<feature type="domain" description="Fibronectin type-III" evidence="5">
    <location>
        <begin position="844"/>
        <end position="937"/>
    </location>
</feature>
<feature type="compositionally biased region" description="Polar residues" evidence="2">
    <location>
        <begin position="514"/>
        <end position="523"/>
    </location>
</feature>
<proteinExistence type="predicted"/>
<dbReference type="Pfam" id="PF19077">
    <property type="entry name" value="Big_13"/>
    <property type="match status" value="1"/>
</dbReference>
<dbReference type="Proteomes" id="UP000178636">
    <property type="component" value="Unassembled WGS sequence"/>
</dbReference>
<feature type="region of interest" description="Disordered" evidence="2">
    <location>
        <begin position="1321"/>
        <end position="1360"/>
    </location>
</feature>
<dbReference type="SUPFAM" id="SSF49265">
    <property type="entry name" value="Fibronectin type III"/>
    <property type="match status" value="4"/>
</dbReference>
<feature type="transmembrane region" description="Helical" evidence="3">
    <location>
        <begin position="1516"/>
        <end position="1538"/>
    </location>
</feature>
<keyword evidence="3" id="KW-0472">Membrane</keyword>
<dbReference type="SUPFAM" id="SSF49363">
    <property type="entry name" value="Purple acid phosphatase, N-terminal domain"/>
    <property type="match status" value="1"/>
</dbReference>
<dbReference type="PANTHER" id="PTHR13817">
    <property type="entry name" value="TITIN"/>
    <property type="match status" value="1"/>
</dbReference>
<dbReference type="InterPro" id="IPR050964">
    <property type="entry name" value="Striated_Muscle_Regulatory"/>
</dbReference>
<organism evidence="6 7">
    <name type="scientific">Candidatus Lloydbacteria bacterium RIFCSPHIGHO2_02_FULL_54_17</name>
    <dbReference type="NCBI Taxonomy" id="1798664"/>
    <lineage>
        <taxon>Bacteria</taxon>
        <taxon>Candidatus Lloydiibacteriota</taxon>
    </lineage>
</organism>